<dbReference type="InterPro" id="IPR011009">
    <property type="entry name" value="Kinase-like_dom_sf"/>
</dbReference>
<proteinExistence type="predicted"/>
<dbReference type="PANTHER" id="PTHR21310">
    <property type="entry name" value="AMINOGLYCOSIDE PHOSPHOTRANSFERASE-RELATED-RELATED"/>
    <property type="match status" value="1"/>
</dbReference>
<gene>
    <name evidence="3" type="ORF">METZ01_LOCUS52947</name>
</gene>
<dbReference type="InterPro" id="IPR051678">
    <property type="entry name" value="AGP_Transferase"/>
</dbReference>
<dbReference type="Gene3D" id="3.30.200.20">
    <property type="entry name" value="Phosphorylase Kinase, domain 1"/>
    <property type="match status" value="1"/>
</dbReference>
<evidence type="ECO:0000259" key="2">
    <source>
        <dbReference type="Pfam" id="PF19802"/>
    </source>
</evidence>
<dbReference type="InterPro" id="IPR041726">
    <property type="entry name" value="ACAD10_11_N"/>
</dbReference>
<feature type="domain" description="DUF6285" evidence="2">
    <location>
        <begin position="374"/>
        <end position="461"/>
    </location>
</feature>
<dbReference type="EMBL" id="UINC01002766">
    <property type="protein sequence ID" value="SVA00093.1"/>
    <property type="molecule type" value="Genomic_DNA"/>
</dbReference>
<feature type="domain" description="Aminoglycoside phosphotransferase" evidence="1">
    <location>
        <begin position="27"/>
        <end position="264"/>
    </location>
</feature>
<dbReference type="Pfam" id="PF19802">
    <property type="entry name" value="DUF6285"/>
    <property type="match status" value="1"/>
</dbReference>
<dbReference type="AlphaFoldDB" id="A0A381SFY0"/>
<evidence type="ECO:0000259" key="1">
    <source>
        <dbReference type="Pfam" id="PF01636"/>
    </source>
</evidence>
<dbReference type="Pfam" id="PF01636">
    <property type="entry name" value="APH"/>
    <property type="match status" value="1"/>
</dbReference>
<protein>
    <submittedName>
        <fullName evidence="3">Uncharacterized protein</fullName>
    </submittedName>
</protein>
<name>A0A381SFY0_9ZZZZ</name>
<accession>A0A381SFY0</accession>
<dbReference type="InterPro" id="IPR046252">
    <property type="entry name" value="DUF6285"/>
</dbReference>
<organism evidence="3">
    <name type="scientific">marine metagenome</name>
    <dbReference type="NCBI Taxonomy" id="408172"/>
    <lineage>
        <taxon>unclassified sequences</taxon>
        <taxon>metagenomes</taxon>
        <taxon>ecological metagenomes</taxon>
    </lineage>
</organism>
<reference evidence="3" key="1">
    <citation type="submission" date="2018-05" db="EMBL/GenBank/DDBJ databases">
        <authorList>
            <person name="Lanie J.A."/>
            <person name="Ng W.-L."/>
            <person name="Kazmierczak K.M."/>
            <person name="Andrzejewski T.M."/>
            <person name="Davidsen T.M."/>
            <person name="Wayne K.J."/>
            <person name="Tettelin H."/>
            <person name="Glass J.I."/>
            <person name="Rusch D."/>
            <person name="Podicherti R."/>
            <person name="Tsui H.-C.T."/>
            <person name="Winkler M.E."/>
        </authorList>
    </citation>
    <scope>NUCLEOTIDE SEQUENCE</scope>
</reference>
<dbReference type="Gene3D" id="3.90.1200.10">
    <property type="match status" value="1"/>
</dbReference>
<dbReference type="InterPro" id="IPR002575">
    <property type="entry name" value="Aminoglycoside_PTrfase"/>
</dbReference>
<dbReference type="PANTHER" id="PTHR21310:SF57">
    <property type="entry name" value="BLR2944 PROTEIN"/>
    <property type="match status" value="1"/>
</dbReference>
<evidence type="ECO:0000313" key="3">
    <source>
        <dbReference type="EMBL" id="SVA00093.1"/>
    </source>
</evidence>
<dbReference type="CDD" id="cd05154">
    <property type="entry name" value="ACAD10_11_N-like"/>
    <property type="match status" value="1"/>
</dbReference>
<dbReference type="SUPFAM" id="SSF56112">
    <property type="entry name" value="Protein kinase-like (PK-like)"/>
    <property type="match status" value="1"/>
</dbReference>
<sequence length="472" mass="52737">MSAVFEKSLARVLTREIPGCTGLVSTERLSGGASQETYKLMITDASGNRPLCLRRAVDGTGAEVDSDLQESVGLATEALLISKAREALVPEPKVDYVLKDRDGLGEGFIMEWLEGETLGARIVRSPEFEGVRPNLARQCGEILARIHAIDIEATGLDEKLQTQTPEILVNQTWERYKRFNTPQPMIDYSARWLLDHLPVQHEVTLVHNDFRNGNLMVDSTGIVGVLDWEISHIGDPMRDLGWICTNSWRFGRADLPVGGFGMYEDLAEGYESISDRKLDRDHVRFWEVYGSFWWAVTTLVMAEHFRVGPDKTVERPAIGRRCSEAQIDCVNLIIRGPVTLIDPPDQADDEMPGIGELLVSVRDFLRADVMDSSSGRTQFLSRVAGNSLDIILRDGSLGAEHRRLELERLRVIFASNDDLSDLRWRLVNALRDASMPLDQDSVIAHLRDTVANQLAIDQPRYSGLATALAVRT</sequence>